<dbReference type="HOGENOM" id="CLU_447423_0_0_6"/>
<evidence type="ECO:0000313" key="2">
    <source>
        <dbReference type="Proteomes" id="UP000000238"/>
    </source>
</evidence>
<gene>
    <name evidence="1" type="ordered locus">HCH_03046</name>
</gene>
<name>Q2SHR2_HAHCH</name>
<proteinExistence type="predicted"/>
<dbReference type="Proteomes" id="UP000000238">
    <property type="component" value="Chromosome"/>
</dbReference>
<protein>
    <submittedName>
        <fullName evidence="1">Uncharacterized protein</fullName>
    </submittedName>
</protein>
<accession>Q2SHR2</accession>
<dbReference type="EMBL" id="CP000155">
    <property type="protein sequence ID" value="ABC29812.1"/>
    <property type="molecule type" value="Genomic_DNA"/>
</dbReference>
<dbReference type="KEGG" id="hch:HCH_03046"/>
<evidence type="ECO:0000313" key="1">
    <source>
        <dbReference type="EMBL" id="ABC29812.1"/>
    </source>
</evidence>
<dbReference type="RefSeq" id="WP_011396881.1">
    <property type="nucleotide sequence ID" value="NC_007645.1"/>
</dbReference>
<dbReference type="AlphaFoldDB" id="Q2SHR2"/>
<dbReference type="OrthoDB" id="6092898at2"/>
<keyword evidence="2" id="KW-1185">Reference proteome</keyword>
<reference evidence="1 2" key="1">
    <citation type="journal article" date="2005" name="Nucleic Acids Res.">
        <title>Genomic blueprint of Hahella chejuensis, a marine microbe producing an algicidal agent.</title>
        <authorList>
            <person name="Jeong H."/>
            <person name="Yim J.H."/>
            <person name="Lee C."/>
            <person name="Choi S.-H."/>
            <person name="Park Y.K."/>
            <person name="Yoon S.H."/>
            <person name="Hur C.-G."/>
            <person name="Kang H.-Y."/>
            <person name="Kim D."/>
            <person name="Lee H.H."/>
            <person name="Park K.H."/>
            <person name="Park S.-H."/>
            <person name="Park H.-S."/>
            <person name="Lee H.K."/>
            <person name="Oh T.K."/>
            <person name="Kim J.F."/>
        </authorList>
    </citation>
    <scope>NUCLEOTIDE SEQUENCE [LARGE SCALE GENOMIC DNA]</scope>
    <source>
        <strain evidence="1 2">KCTC 2396</strain>
    </source>
</reference>
<dbReference type="eggNOG" id="COG3228">
    <property type="taxonomic scope" value="Bacteria"/>
</dbReference>
<sequence>MKLAQVLGQLNQIEKSKFINSLDRVCQSAGDADKKLAKELNSIDGQLKSASSNEITRLFFAVRDHYIQYLRDTLALEGPQLTLLTNILSRDGNCVARTNWIEALYDQEHKRLSNMSKALEAEIKDASETDRFDRGNRLSIYQDCFKTAYFNDERVNRQARISDDERMILNILMDRLDINRQEAAAIEHLIVPVPASGVLDALNTLREYGVVFISKRNNKVFVPDEVVQVLNGIQGKALPDKYLVRILRSMSDPELSNVLKAHDQQIRGVHRQEKINYIIRAGFSVHNLLAEDMHDPKSGISERKDRLKTMIDDLNLEVDKLGSKIEERIELIVSALNAAEEGEFNSLTSSGFKEMLTMLETTEPPVAKRLQETFEIEPSDAIDTETMRALSISPVDILYLYSNEEVKTIRSEMGLSKRKEPRMAILESFASATDKIIENYELLAQRDLKGLDTAGVQIREPDLGAKFEEATRALLGQLGLNVDEDLRKQLGSAKDKMDIVVSLSDDDVIVGEAKSFKSGEYSKYSSTSRQVKAYVNRCEAQGKRVQQVLLVAPAFSQDFIEAAELDADVNISLLEATGLKKIVEAYKARRNPKFTAKLLTKGGLLKADLIAKSI</sequence>
<organism evidence="1 2">
    <name type="scientific">Hahella chejuensis (strain KCTC 2396)</name>
    <dbReference type="NCBI Taxonomy" id="349521"/>
    <lineage>
        <taxon>Bacteria</taxon>
        <taxon>Pseudomonadati</taxon>
        <taxon>Pseudomonadota</taxon>
        <taxon>Gammaproteobacteria</taxon>
        <taxon>Oceanospirillales</taxon>
        <taxon>Hahellaceae</taxon>
        <taxon>Hahella</taxon>
    </lineage>
</organism>